<dbReference type="RefSeq" id="WP_073539577.1">
    <property type="nucleotide sequence ID" value="NZ_CP018335.1"/>
</dbReference>
<gene>
    <name evidence="2" type="ORF">BS101_15085</name>
</gene>
<dbReference type="EMBL" id="CP018335">
    <property type="protein sequence ID" value="APM39962.1"/>
    <property type="molecule type" value="Genomic_DNA"/>
</dbReference>
<sequence>MVNSVKIRSTVPRTRRSKGKEKMINEEQKQDIIGILTTPIECSGYSNGKINITRDGAIIRTTQTYWRNKNYPQGLDEDMSDFSIGFYSILYKELLNGKSVLNGDDNLYNDEFAGDTMNSYVTVAKRKSLKEPTEYLNEYKNQYHCLANFWLIPMHIGRTSKYTPDKFKEWSKTSYEYNIEDYMDRFLNLYKWNSLQYKRLYPSYFAKINCIKDFAKVHIFVGSYTSESMEVCNYSNENNDGKDVVDNIKSKIKLRAIAISESKYADELWNYFNELHLCKKTMIK</sequence>
<name>A0A1L5FAD7_CLOKL</name>
<dbReference type="OrthoDB" id="2084169at2"/>
<proteinExistence type="predicted"/>
<feature type="region of interest" description="Disordered" evidence="1">
    <location>
        <begin position="1"/>
        <end position="21"/>
    </location>
</feature>
<evidence type="ECO:0000256" key="1">
    <source>
        <dbReference type="SAM" id="MobiDB-lite"/>
    </source>
</evidence>
<reference evidence="2 3" key="1">
    <citation type="submission" date="2016-12" db="EMBL/GenBank/DDBJ databases">
        <title>Complete genome sequence of Clostridium kluyveri JZZ isolated from the pit mud of a Chinese flavor liquor-making factory.</title>
        <authorList>
            <person name="Wang Y."/>
        </authorList>
    </citation>
    <scope>NUCLEOTIDE SEQUENCE [LARGE SCALE GENOMIC DNA]</scope>
    <source>
        <strain evidence="2 3">JZZ</strain>
    </source>
</reference>
<dbReference type="Proteomes" id="UP000184604">
    <property type="component" value="Chromosome"/>
</dbReference>
<accession>A0A1L5FAD7</accession>
<evidence type="ECO:0000313" key="3">
    <source>
        <dbReference type="Proteomes" id="UP000184604"/>
    </source>
</evidence>
<dbReference type="AlphaFoldDB" id="A0A1L5FAD7"/>
<organism evidence="2 3">
    <name type="scientific">Clostridium kluyveri</name>
    <dbReference type="NCBI Taxonomy" id="1534"/>
    <lineage>
        <taxon>Bacteria</taxon>
        <taxon>Bacillati</taxon>
        <taxon>Bacillota</taxon>
        <taxon>Clostridia</taxon>
        <taxon>Eubacteriales</taxon>
        <taxon>Clostridiaceae</taxon>
        <taxon>Clostridium</taxon>
    </lineage>
</organism>
<evidence type="ECO:0000313" key="2">
    <source>
        <dbReference type="EMBL" id="APM39962.1"/>
    </source>
</evidence>
<protein>
    <submittedName>
        <fullName evidence="2">Uncharacterized protein</fullName>
    </submittedName>
</protein>